<keyword evidence="3" id="KW-1003">Cell membrane</keyword>
<dbReference type="CDD" id="cd06261">
    <property type="entry name" value="TM_PBP2"/>
    <property type="match status" value="1"/>
</dbReference>
<dbReference type="EMBL" id="JAGIYY010000001">
    <property type="protein sequence ID" value="MBP0438381.1"/>
    <property type="molecule type" value="Genomic_DNA"/>
</dbReference>
<keyword evidence="5 7" id="KW-1133">Transmembrane helix</keyword>
<keyword evidence="10" id="KW-1185">Reference proteome</keyword>
<dbReference type="GO" id="GO:0005886">
    <property type="term" value="C:plasma membrane"/>
    <property type="evidence" value="ECO:0007669"/>
    <property type="project" value="UniProtKB-SubCell"/>
</dbReference>
<dbReference type="PANTHER" id="PTHR43163:SF6">
    <property type="entry name" value="DIPEPTIDE TRANSPORT SYSTEM PERMEASE PROTEIN DPPB-RELATED"/>
    <property type="match status" value="1"/>
</dbReference>
<gene>
    <name evidence="9" type="ORF">J5Y06_06945</name>
</gene>
<evidence type="ECO:0000256" key="7">
    <source>
        <dbReference type="RuleBase" id="RU363032"/>
    </source>
</evidence>
<comment type="subcellular location">
    <subcellularLocation>
        <location evidence="1 7">Cell membrane</location>
        <topology evidence="1 7">Multi-pass membrane protein</topology>
    </subcellularLocation>
</comment>
<evidence type="ECO:0000256" key="5">
    <source>
        <dbReference type="ARBA" id="ARBA00022989"/>
    </source>
</evidence>
<feature type="transmembrane region" description="Helical" evidence="7">
    <location>
        <begin position="12"/>
        <end position="30"/>
    </location>
</feature>
<keyword evidence="4 7" id="KW-0812">Transmembrane</keyword>
<evidence type="ECO:0000256" key="2">
    <source>
        <dbReference type="ARBA" id="ARBA00022448"/>
    </source>
</evidence>
<dbReference type="Pfam" id="PF00528">
    <property type="entry name" value="BPD_transp_1"/>
    <property type="match status" value="1"/>
</dbReference>
<feature type="transmembrane region" description="Helical" evidence="7">
    <location>
        <begin position="174"/>
        <end position="197"/>
    </location>
</feature>
<sequence>MTRFIAGRLISALPVLFVVSLVSFLLIAVVPGDVTAEIAGADSTEAQRQLIREQLGLDRPLPEQAVRWYANLLQGDLGQSYLLNRPVTEAVFERLPVTLSLAGIALVLAVAIGMLLGILAAVRHNSWVDQGSMSVALLGLSVPDFWLGLIFITVFAVGLGWFPTGGYVPIAESFTGWVVSMTLPALALAFTQVGVVARMTRSSMLDVLGQDFIRTARAKGMRGYTVILKHALLNAMVPVVTVVGVMTGVLLGGAVVIESVFSLPGVGRLIIGAIQRRDYPIIQGGLLITAAIFVFVNILVDLAYGWLDPRVRHGR</sequence>
<dbReference type="PROSITE" id="PS50928">
    <property type="entry name" value="ABC_TM1"/>
    <property type="match status" value="1"/>
</dbReference>
<evidence type="ECO:0000256" key="4">
    <source>
        <dbReference type="ARBA" id="ARBA00022692"/>
    </source>
</evidence>
<dbReference type="RefSeq" id="WP_209334284.1">
    <property type="nucleotide sequence ID" value="NZ_JAGIYY010000001.1"/>
</dbReference>
<name>A0A8J7RJG0_9HYPH</name>
<comment type="caution">
    <text evidence="9">The sequence shown here is derived from an EMBL/GenBank/DDBJ whole genome shotgun (WGS) entry which is preliminary data.</text>
</comment>
<dbReference type="InterPro" id="IPR045621">
    <property type="entry name" value="BPD_transp_1_N"/>
</dbReference>
<dbReference type="SUPFAM" id="SSF161098">
    <property type="entry name" value="MetI-like"/>
    <property type="match status" value="1"/>
</dbReference>
<dbReference type="Pfam" id="PF19300">
    <property type="entry name" value="BPD_transp_1_N"/>
    <property type="match status" value="1"/>
</dbReference>
<comment type="similarity">
    <text evidence="7">Belongs to the binding-protein-dependent transport system permease family.</text>
</comment>
<evidence type="ECO:0000256" key="6">
    <source>
        <dbReference type="ARBA" id="ARBA00023136"/>
    </source>
</evidence>
<dbReference type="InterPro" id="IPR035906">
    <property type="entry name" value="MetI-like_sf"/>
</dbReference>
<feature type="transmembrane region" description="Helical" evidence="7">
    <location>
        <begin position="281"/>
        <end position="307"/>
    </location>
</feature>
<dbReference type="GO" id="GO:0055085">
    <property type="term" value="P:transmembrane transport"/>
    <property type="evidence" value="ECO:0007669"/>
    <property type="project" value="InterPro"/>
</dbReference>
<evidence type="ECO:0000313" key="9">
    <source>
        <dbReference type="EMBL" id="MBP0438381.1"/>
    </source>
</evidence>
<dbReference type="Proteomes" id="UP000666240">
    <property type="component" value="Unassembled WGS sequence"/>
</dbReference>
<evidence type="ECO:0000256" key="3">
    <source>
        <dbReference type="ARBA" id="ARBA00022475"/>
    </source>
</evidence>
<dbReference type="Gene3D" id="1.10.3720.10">
    <property type="entry name" value="MetI-like"/>
    <property type="match status" value="1"/>
</dbReference>
<evidence type="ECO:0000313" key="10">
    <source>
        <dbReference type="Proteomes" id="UP000666240"/>
    </source>
</evidence>
<evidence type="ECO:0000256" key="1">
    <source>
        <dbReference type="ARBA" id="ARBA00004651"/>
    </source>
</evidence>
<evidence type="ECO:0000259" key="8">
    <source>
        <dbReference type="PROSITE" id="PS50928"/>
    </source>
</evidence>
<organism evidence="9 10">
    <name type="scientific">Tianweitania sediminis</name>
    <dbReference type="NCBI Taxonomy" id="1502156"/>
    <lineage>
        <taxon>Bacteria</taxon>
        <taxon>Pseudomonadati</taxon>
        <taxon>Pseudomonadota</taxon>
        <taxon>Alphaproteobacteria</taxon>
        <taxon>Hyphomicrobiales</taxon>
        <taxon>Phyllobacteriaceae</taxon>
        <taxon>Tianweitania</taxon>
    </lineage>
</organism>
<feature type="transmembrane region" description="Helical" evidence="7">
    <location>
        <begin position="134"/>
        <end position="162"/>
    </location>
</feature>
<feature type="domain" description="ABC transmembrane type-1" evidence="8">
    <location>
        <begin position="95"/>
        <end position="304"/>
    </location>
</feature>
<accession>A0A8J7RJG0</accession>
<keyword evidence="2 7" id="KW-0813">Transport</keyword>
<reference evidence="9" key="1">
    <citation type="submission" date="2021-03" db="EMBL/GenBank/DDBJ databases">
        <title>Genome sequencing and assembly of Tianweitania sediminis.</title>
        <authorList>
            <person name="Chhetri G."/>
        </authorList>
    </citation>
    <scope>NUCLEOTIDE SEQUENCE</scope>
    <source>
        <strain evidence="9">Z8</strain>
    </source>
</reference>
<keyword evidence="6 7" id="KW-0472">Membrane</keyword>
<dbReference type="AlphaFoldDB" id="A0A8J7RJG0"/>
<feature type="transmembrane region" description="Helical" evidence="7">
    <location>
        <begin position="231"/>
        <end position="261"/>
    </location>
</feature>
<protein>
    <submittedName>
        <fullName evidence="9">ABC transporter permease</fullName>
    </submittedName>
</protein>
<dbReference type="InterPro" id="IPR000515">
    <property type="entry name" value="MetI-like"/>
</dbReference>
<feature type="transmembrane region" description="Helical" evidence="7">
    <location>
        <begin position="101"/>
        <end position="122"/>
    </location>
</feature>
<proteinExistence type="inferred from homology"/>
<dbReference type="PANTHER" id="PTHR43163">
    <property type="entry name" value="DIPEPTIDE TRANSPORT SYSTEM PERMEASE PROTEIN DPPB-RELATED"/>
    <property type="match status" value="1"/>
</dbReference>